<evidence type="ECO:0000256" key="5">
    <source>
        <dbReference type="ARBA" id="ARBA00022840"/>
    </source>
</evidence>
<dbReference type="InterPro" id="IPR027417">
    <property type="entry name" value="P-loop_NTPase"/>
</dbReference>
<gene>
    <name evidence="14" type="ORF">SM757_29710</name>
</gene>
<comment type="similarity">
    <text evidence="9">Belongs to the Lhr helicase family. Lhr-Core subfamily.</text>
</comment>
<dbReference type="CDD" id="cd18796">
    <property type="entry name" value="SF2_C_LHR"/>
    <property type="match status" value="1"/>
</dbReference>
<keyword evidence="5" id="KW-0067">ATP-binding</keyword>
<evidence type="ECO:0000256" key="10">
    <source>
        <dbReference type="SAM" id="Coils"/>
    </source>
</evidence>
<feature type="coiled-coil region" evidence="10">
    <location>
        <begin position="748"/>
        <end position="775"/>
    </location>
</feature>
<protein>
    <submittedName>
        <fullName evidence="14">Ligase-associated DNA damage response DEXH box helicase</fullName>
    </submittedName>
</protein>
<dbReference type="Gene3D" id="3.40.50.300">
    <property type="entry name" value="P-loop containing nucleotide triphosphate hydrolases"/>
    <property type="match status" value="2"/>
</dbReference>
<dbReference type="Pfam" id="PF08494">
    <property type="entry name" value="DEAD_assoc"/>
    <property type="match status" value="1"/>
</dbReference>
<dbReference type="SUPFAM" id="SSF52540">
    <property type="entry name" value="P-loop containing nucleoside triphosphate hydrolases"/>
    <property type="match status" value="1"/>
</dbReference>
<evidence type="ECO:0000313" key="15">
    <source>
        <dbReference type="Proteomes" id="UP001293718"/>
    </source>
</evidence>
<dbReference type="InterPro" id="IPR045628">
    <property type="entry name" value="Lhr_WH_dom"/>
</dbReference>
<dbReference type="PANTHER" id="PTHR47962:SF3">
    <property type="entry name" value="LARGE ATP-DEPENDENT HELICASE-RELATED PROTEIN"/>
    <property type="match status" value="1"/>
</dbReference>
<dbReference type="InterPro" id="IPR014001">
    <property type="entry name" value="Helicase_ATP-bd"/>
</dbReference>
<sequence>MPRAQRAATAALAAAEAWFAERGWKPFAFQREVWRAMAAGKSGLLNATTGAGKTYAVWFGALQRRTAARGLQVLWITPMRALASDTARALAQVLPALAPDFALGQRTGDTSSAERARQDRQRPQALVTTPESLSLLLTRADVHAELGSVHTVVVDEWHELIGSKRGVQVQLALARLRRWQPALATWGLSATLGNLDEAMDTLVGAGGGRLVHGRVPKRLVLDTLLPAGAARYTWPGQLGARMVEPVVREIESAATSLVFTNVRSQAEAWYQRLLDARPDWAGLIALHHGSLDRSLREWVEQGLKEGKLKAVVATSSLDLGVDFLPVERVLQIGSPKGVARLLQRAGRSGHAPGRASRATLVPTQLFELLEAAALRRAALAGDIESRRSPDQPMDVLVQHLVTVALGGGFDAEPQADGTWAAPAMYEEVRSAPAYRALTREAFDWALAFAGQGGASLTAYPQYHRLQVVDGRFRVTDRGIAHRHRLQVGTIVSETTMRLQMVGGASLGTVDESFISRLAPGDCFWFGGRLLEFVRVRDLTAYVTRATKKSGRMPVWSGTRMALSDELAGALRELMHEAGQGIYKEPELRAARPMLELQATVSRLPGAGELLVERHKSREGFHLWLYPFAGGPVHLGLAGLLAWRLAQLQANTFSLAVNDHGLELLSALPVDIAPLLDGSAFACDRLEADLLASLDARQLAQRRFREIARVAGLVFGGYPGAAKSARQLQASSGLFFDVFRQYDPDNLLLAQAKNEALAQELEINRLRRTLQRLSTQRVVLVDLQEPSPFAVPLMVERWREQLSTEKLGERLARIVGEV</sequence>
<dbReference type="InterPro" id="IPR017170">
    <property type="entry name" value="Lhr-like"/>
</dbReference>
<evidence type="ECO:0000256" key="3">
    <source>
        <dbReference type="ARBA" id="ARBA00022801"/>
    </source>
</evidence>
<evidence type="ECO:0000256" key="9">
    <source>
        <dbReference type="ARBA" id="ARBA00093467"/>
    </source>
</evidence>
<evidence type="ECO:0000256" key="4">
    <source>
        <dbReference type="ARBA" id="ARBA00022806"/>
    </source>
</evidence>
<dbReference type="RefSeq" id="WP_322468112.1">
    <property type="nucleotide sequence ID" value="NZ_JAXOJX010000081.1"/>
</dbReference>
<dbReference type="InterPro" id="IPR052511">
    <property type="entry name" value="ATP-dep_Helicase"/>
</dbReference>
<organism evidence="14 15">
    <name type="scientific">Azohydromonas lata</name>
    <dbReference type="NCBI Taxonomy" id="45677"/>
    <lineage>
        <taxon>Bacteria</taxon>
        <taxon>Pseudomonadati</taxon>
        <taxon>Pseudomonadota</taxon>
        <taxon>Betaproteobacteria</taxon>
        <taxon>Burkholderiales</taxon>
        <taxon>Sphaerotilaceae</taxon>
        <taxon>Azohydromonas</taxon>
    </lineage>
</organism>
<keyword evidence="3" id="KW-0378">Hydrolase</keyword>
<dbReference type="InterPro" id="IPR013701">
    <property type="entry name" value="Lhr-like_DEAD/DEAH_assoc"/>
</dbReference>
<accession>A0ABU5IPD5</accession>
<evidence type="ECO:0000256" key="2">
    <source>
        <dbReference type="ARBA" id="ARBA00022763"/>
    </source>
</evidence>
<dbReference type="SMART" id="SM00490">
    <property type="entry name" value="HELICc"/>
    <property type="match status" value="1"/>
</dbReference>
<dbReference type="NCBIfam" id="TIGR04121">
    <property type="entry name" value="DEXH_lig_assoc"/>
    <property type="match status" value="1"/>
</dbReference>
<dbReference type="PROSITE" id="PS51194">
    <property type="entry name" value="HELICASE_CTER"/>
    <property type="match status" value="1"/>
</dbReference>
<keyword evidence="2" id="KW-0227">DNA damage</keyword>
<comment type="caution">
    <text evidence="14">The sequence shown here is derived from an EMBL/GenBank/DDBJ whole genome shotgun (WGS) entry which is preliminary data.</text>
</comment>
<dbReference type="PANTHER" id="PTHR47962">
    <property type="entry name" value="ATP-DEPENDENT HELICASE LHR-RELATED-RELATED"/>
    <property type="match status" value="1"/>
</dbReference>
<dbReference type="InterPro" id="IPR001650">
    <property type="entry name" value="Helicase_C-like"/>
</dbReference>
<feature type="region of interest" description="Disordered" evidence="11">
    <location>
        <begin position="105"/>
        <end position="124"/>
    </location>
</feature>
<feature type="domain" description="Helicase ATP-binding" evidence="12">
    <location>
        <begin position="34"/>
        <end position="210"/>
    </location>
</feature>
<evidence type="ECO:0000256" key="8">
    <source>
        <dbReference type="ARBA" id="ARBA00023235"/>
    </source>
</evidence>
<evidence type="ECO:0000256" key="1">
    <source>
        <dbReference type="ARBA" id="ARBA00022741"/>
    </source>
</evidence>
<keyword evidence="6" id="KW-0238">DNA-binding</keyword>
<keyword evidence="15" id="KW-1185">Reference proteome</keyword>
<dbReference type="PIRSF" id="PIRSF037307">
    <property type="entry name" value="Lhr-like_helic_prd"/>
    <property type="match status" value="1"/>
</dbReference>
<dbReference type="Pfam" id="PF00271">
    <property type="entry name" value="Helicase_C"/>
    <property type="match status" value="1"/>
</dbReference>
<feature type="domain" description="Helicase C-terminal" evidence="13">
    <location>
        <begin position="242"/>
        <end position="401"/>
    </location>
</feature>
<dbReference type="Proteomes" id="UP001293718">
    <property type="component" value="Unassembled WGS sequence"/>
</dbReference>
<evidence type="ECO:0000256" key="7">
    <source>
        <dbReference type="ARBA" id="ARBA00023204"/>
    </source>
</evidence>
<dbReference type="InterPro" id="IPR026362">
    <property type="entry name" value="DEXH_lig_assoc"/>
</dbReference>
<keyword evidence="8" id="KW-0413">Isomerase</keyword>
<dbReference type="Pfam" id="PF19306">
    <property type="entry name" value="WHD_Lhr"/>
    <property type="match status" value="1"/>
</dbReference>
<keyword evidence="10" id="KW-0175">Coiled coil</keyword>
<feature type="compositionally biased region" description="Basic and acidic residues" evidence="11">
    <location>
        <begin position="112"/>
        <end position="122"/>
    </location>
</feature>
<dbReference type="GO" id="GO:0016874">
    <property type="term" value="F:ligase activity"/>
    <property type="evidence" value="ECO:0007669"/>
    <property type="project" value="UniProtKB-KW"/>
</dbReference>
<dbReference type="EMBL" id="JAXOJX010000081">
    <property type="protein sequence ID" value="MDZ5460759.1"/>
    <property type="molecule type" value="Genomic_DNA"/>
</dbReference>
<evidence type="ECO:0000313" key="14">
    <source>
        <dbReference type="EMBL" id="MDZ5460759.1"/>
    </source>
</evidence>
<dbReference type="Pfam" id="PF00270">
    <property type="entry name" value="DEAD"/>
    <property type="match status" value="1"/>
</dbReference>
<dbReference type="InterPro" id="IPR011545">
    <property type="entry name" value="DEAD/DEAH_box_helicase_dom"/>
</dbReference>
<evidence type="ECO:0000259" key="13">
    <source>
        <dbReference type="PROSITE" id="PS51194"/>
    </source>
</evidence>
<keyword evidence="7" id="KW-0234">DNA repair</keyword>
<dbReference type="SMART" id="SM00487">
    <property type="entry name" value="DEXDc"/>
    <property type="match status" value="1"/>
</dbReference>
<keyword evidence="1" id="KW-0547">Nucleotide-binding</keyword>
<reference evidence="14 15" key="1">
    <citation type="submission" date="2023-11" db="EMBL/GenBank/DDBJ databases">
        <title>Draft genome of Azohydromonas lata strain H1 (DSM1123), a polyhydroxyalkanoate producer.</title>
        <authorList>
            <person name="Traversa D."/>
            <person name="D'Addabbo P."/>
            <person name="Pazzani C."/>
            <person name="Manzari C."/>
            <person name="Chiara M."/>
            <person name="Scrascia M."/>
        </authorList>
    </citation>
    <scope>NUCLEOTIDE SEQUENCE [LARGE SCALE GENOMIC DNA]</scope>
    <source>
        <strain evidence="14 15">H1</strain>
    </source>
</reference>
<dbReference type="PROSITE" id="PS51192">
    <property type="entry name" value="HELICASE_ATP_BIND_1"/>
    <property type="match status" value="1"/>
</dbReference>
<keyword evidence="4" id="KW-0347">Helicase</keyword>
<keyword evidence="14" id="KW-0436">Ligase</keyword>
<evidence type="ECO:0000256" key="11">
    <source>
        <dbReference type="SAM" id="MobiDB-lite"/>
    </source>
</evidence>
<evidence type="ECO:0000259" key="12">
    <source>
        <dbReference type="PROSITE" id="PS51192"/>
    </source>
</evidence>
<evidence type="ECO:0000256" key="6">
    <source>
        <dbReference type="ARBA" id="ARBA00023125"/>
    </source>
</evidence>
<proteinExistence type="inferred from homology"/>
<name>A0ABU5IPD5_9BURK</name>